<gene>
    <name evidence="1" type="ORF">BBD42_13120</name>
</gene>
<evidence type="ECO:0000313" key="1">
    <source>
        <dbReference type="EMBL" id="ANY67310.1"/>
    </source>
</evidence>
<reference evidence="1" key="1">
    <citation type="submission" date="2016-08" db="EMBL/GenBank/DDBJ databases">
        <title>Complete Genome Seqeunce of Paenibacillus sp. BIHB 4019 from tea rhizoplane.</title>
        <authorList>
            <person name="Thakur R."/>
            <person name="Swarnkar M.K."/>
            <person name="Gulati A."/>
        </authorList>
    </citation>
    <scope>NUCLEOTIDE SEQUENCE [LARGE SCALE GENOMIC DNA]</scope>
    <source>
        <strain evidence="1">BIHB4019</strain>
    </source>
</reference>
<dbReference type="AlphaFoldDB" id="A0A1B2DHW0"/>
<proteinExistence type="predicted"/>
<dbReference type="EMBL" id="CP016808">
    <property type="protein sequence ID" value="ANY67310.1"/>
    <property type="molecule type" value="Genomic_DNA"/>
</dbReference>
<name>A0A1B2DHW0_9BACL</name>
<sequence>MPPVKKGTHSEAIGIKKLGSAPVDYMTNLISVSVTIDPASMATVTGALTAGITATGAALGDRVALFPPPQDTQGITYFGYVSAANTVRISFFNPTAGTIDLASGEWTIHVIRK</sequence>
<protein>
    <submittedName>
        <fullName evidence="1">Uncharacterized protein</fullName>
    </submittedName>
</protein>
<dbReference type="RefSeq" id="WP_099518521.1">
    <property type="nucleotide sequence ID" value="NZ_CP016808.1"/>
</dbReference>
<accession>A0A1B2DHW0</accession>
<organism evidence="1">
    <name type="scientific">Paenibacillus sp. BIHB 4019</name>
    <dbReference type="NCBI Taxonomy" id="1870819"/>
    <lineage>
        <taxon>Bacteria</taxon>
        <taxon>Bacillati</taxon>
        <taxon>Bacillota</taxon>
        <taxon>Bacilli</taxon>
        <taxon>Bacillales</taxon>
        <taxon>Paenibacillaceae</taxon>
        <taxon>Paenibacillus</taxon>
    </lineage>
</organism>